<keyword evidence="3 7" id="KW-0479">Metal-binding</keyword>
<dbReference type="EMBL" id="LFBV01000004">
    <property type="protein sequence ID" value="OKH93599.1"/>
    <property type="molecule type" value="Genomic_DNA"/>
</dbReference>
<keyword evidence="2 7" id="KW-0349">Heme</keyword>
<dbReference type="InterPro" id="IPR001128">
    <property type="entry name" value="Cyt_P450"/>
</dbReference>
<gene>
    <name evidence="8" type="ORF">AB852_19330</name>
</gene>
<name>A0A1Q4V773_9ACTN</name>
<keyword evidence="4 7" id="KW-0560">Oxidoreductase</keyword>
<dbReference type="InterPro" id="IPR036396">
    <property type="entry name" value="Cyt_P450_sf"/>
</dbReference>
<dbReference type="PROSITE" id="PS00086">
    <property type="entry name" value="CYTOCHROME_P450"/>
    <property type="match status" value="1"/>
</dbReference>
<dbReference type="RefSeq" id="WP_073790129.1">
    <property type="nucleotide sequence ID" value="NZ_LFBV01000004.1"/>
</dbReference>
<accession>A0A1Q4V773</accession>
<evidence type="ECO:0000256" key="7">
    <source>
        <dbReference type="RuleBase" id="RU000461"/>
    </source>
</evidence>
<dbReference type="PANTHER" id="PTHR46696">
    <property type="entry name" value="P450, PUTATIVE (EUROFUNG)-RELATED"/>
    <property type="match status" value="1"/>
</dbReference>
<evidence type="ECO:0000256" key="6">
    <source>
        <dbReference type="ARBA" id="ARBA00023033"/>
    </source>
</evidence>
<dbReference type="GO" id="GO:0004497">
    <property type="term" value="F:monooxygenase activity"/>
    <property type="evidence" value="ECO:0007669"/>
    <property type="project" value="UniProtKB-KW"/>
</dbReference>
<evidence type="ECO:0000256" key="5">
    <source>
        <dbReference type="ARBA" id="ARBA00023004"/>
    </source>
</evidence>
<evidence type="ECO:0000256" key="2">
    <source>
        <dbReference type="ARBA" id="ARBA00022617"/>
    </source>
</evidence>
<evidence type="ECO:0000256" key="1">
    <source>
        <dbReference type="ARBA" id="ARBA00010617"/>
    </source>
</evidence>
<dbReference type="GO" id="GO:0020037">
    <property type="term" value="F:heme binding"/>
    <property type="evidence" value="ECO:0007669"/>
    <property type="project" value="InterPro"/>
</dbReference>
<protein>
    <submittedName>
        <fullName evidence="8">Cytochrome P450</fullName>
    </submittedName>
</protein>
<keyword evidence="9" id="KW-1185">Reference proteome</keyword>
<evidence type="ECO:0000313" key="8">
    <source>
        <dbReference type="EMBL" id="OKH93599.1"/>
    </source>
</evidence>
<dbReference type="InterPro" id="IPR017972">
    <property type="entry name" value="Cyt_P450_CS"/>
</dbReference>
<dbReference type="GO" id="GO:0005506">
    <property type="term" value="F:iron ion binding"/>
    <property type="evidence" value="ECO:0007669"/>
    <property type="project" value="InterPro"/>
</dbReference>
<dbReference type="STRING" id="1048205.AB852_19330"/>
<dbReference type="Gene3D" id="1.10.630.10">
    <property type="entry name" value="Cytochrome P450"/>
    <property type="match status" value="1"/>
</dbReference>
<organism evidence="8 9">
    <name type="scientific">Streptomyces uncialis</name>
    <dbReference type="NCBI Taxonomy" id="1048205"/>
    <lineage>
        <taxon>Bacteria</taxon>
        <taxon>Bacillati</taxon>
        <taxon>Actinomycetota</taxon>
        <taxon>Actinomycetes</taxon>
        <taxon>Kitasatosporales</taxon>
        <taxon>Streptomycetaceae</taxon>
        <taxon>Streptomyces</taxon>
    </lineage>
</organism>
<dbReference type="AlphaFoldDB" id="A0A1Q4V773"/>
<dbReference type="PANTHER" id="PTHR46696:SF1">
    <property type="entry name" value="CYTOCHROME P450 YJIB-RELATED"/>
    <property type="match status" value="1"/>
</dbReference>
<evidence type="ECO:0000313" key="9">
    <source>
        <dbReference type="Proteomes" id="UP000186455"/>
    </source>
</evidence>
<keyword evidence="6 7" id="KW-0503">Monooxygenase</keyword>
<comment type="caution">
    <text evidence="8">The sequence shown here is derived from an EMBL/GenBank/DDBJ whole genome shotgun (WGS) entry which is preliminary data.</text>
</comment>
<dbReference type="SUPFAM" id="SSF48264">
    <property type="entry name" value="Cytochrome P450"/>
    <property type="match status" value="1"/>
</dbReference>
<reference evidence="8 9" key="1">
    <citation type="submission" date="2015-06" db="EMBL/GenBank/DDBJ databases">
        <title>Cloning and characterization of the uncialamcin biosynthetic gene cluster.</title>
        <authorList>
            <person name="Yan X."/>
            <person name="Huang T."/>
            <person name="Ge H."/>
            <person name="Shen B."/>
        </authorList>
    </citation>
    <scope>NUCLEOTIDE SEQUENCE [LARGE SCALE GENOMIC DNA]</scope>
    <source>
        <strain evidence="8 9">DCA2648</strain>
    </source>
</reference>
<dbReference type="InterPro" id="IPR002397">
    <property type="entry name" value="Cyt_P450_B"/>
</dbReference>
<dbReference type="GO" id="GO:0016705">
    <property type="term" value="F:oxidoreductase activity, acting on paired donors, with incorporation or reduction of molecular oxygen"/>
    <property type="evidence" value="ECO:0007669"/>
    <property type="project" value="InterPro"/>
</dbReference>
<dbReference type="Pfam" id="PF00067">
    <property type="entry name" value="p450"/>
    <property type="match status" value="2"/>
</dbReference>
<dbReference type="CDD" id="cd11029">
    <property type="entry name" value="CYP107-like"/>
    <property type="match status" value="1"/>
</dbReference>
<comment type="similarity">
    <text evidence="1 7">Belongs to the cytochrome P450 family.</text>
</comment>
<keyword evidence="5 7" id="KW-0408">Iron</keyword>
<dbReference type="FunFam" id="1.10.630.10:FF:000018">
    <property type="entry name" value="Cytochrome P450 monooxygenase"/>
    <property type="match status" value="1"/>
</dbReference>
<dbReference type="Proteomes" id="UP000186455">
    <property type="component" value="Unassembled WGS sequence"/>
</dbReference>
<proteinExistence type="inferred from homology"/>
<sequence>MTTEVIDLAAYGAEFRDDPYPVYARLRARGPVHRVRLPPPAYSEEVWLVVGYDEARSLLADPRLFKDYTRADGFAFDNHLMGRHMLVADPPDHTRLRRLVTREFTARRVEALVPRVRRITGDLLDAMVPLGRADLVESFAFPLPMTVICELLGVPAMDRAAFRRMSNGIVAPAGRAEAQRSVAELGTYLDELIADKRAGGAAEDLLSALIRTEAEDGDRLSGDELRAMAFLLLVAGHETTVHLIANAVVALLSHPGQLAALRADMGLLDGAVEETLRYDGPVEASTYRFAAEDFEVGGVTVRAGDSVLVGLGAAGRDPGRFGGPDRFDIRRAGRGHLAFGHGIHHCLGAPLARVEARVALRGLLERCPRLALDGPPGPWTPGILIRGPRSVPLRW</sequence>
<evidence type="ECO:0000256" key="3">
    <source>
        <dbReference type="ARBA" id="ARBA00022723"/>
    </source>
</evidence>
<dbReference type="PRINTS" id="PR00359">
    <property type="entry name" value="BP450"/>
</dbReference>
<evidence type="ECO:0000256" key="4">
    <source>
        <dbReference type="ARBA" id="ARBA00023002"/>
    </source>
</evidence>